<dbReference type="GO" id="GO:0018812">
    <property type="term" value="F:3-hydroxyacyl-CoA dehydratase activity"/>
    <property type="evidence" value="ECO:0007669"/>
    <property type="project" value="UniProtKB-EC"/>
</dbReference>
<dbReference type="Gene3D" id="3.30.1050.10">
    <property type="entry name" value="SCP2 sterol-binding domain"/>
    <property type="match status" value="1"/>
</dbReference>
<dbReference type="FunFam" id="1.10.287.4290:FF:000001">
    <property type="entry name" value="Peroxisomal multifunctional enzyme type 2"/>
    <property type="match status" value="1"/>
</dbReference>
<keyword evidence="11" id="KW-0456">Lyase</keyword>
<dbReference type="SUPFAM" id="SSF55718">
    <property type="entry name" value="SCP-like"/>
    <property type="match status" value="1"/>
</dbReference>
<evidence type="ECO:0000256" key="21">
    <source>
        <dbReference type="ARBA" id="ARBA00052416"/>
    </source>
</evidence>
<comment type="catalytic activity">
    <reaction evidence="23">
        <text>(2E)-octenoyl-CoA + H2O = (3R)-hydroxyoctanoyl-CoA</text>
        <dbReference type="Rhea" id="RHEA:40187"/>
        <dbReference type="ChEBI" id="CHEBI:15377"/>
        <dbReference type="ChEBI" id="CHEBI:62242"/>
        <dbReference type="ChEBI" id="CHEBI:74279"/>
    </reaction>
    <physiologicalReaction direction="left-to-right" evidence="23">
        <dbReference type="Rhea" id="RHEA:40188"/>
    </physiologicalReaction>
</comment>
<evidence type="ECO:0000256" key="16">
    <source>
        <dbReference type="ARBA" id="ARBA00050727"/>
    </source>
</evidence>
<evidence type="ECO:0000256" key="1">
    <source>
        <dbReference type="ARBA" id="ARBA00004275"/>
    </source>
</evidence>
<evidence type="ECO:0000256" key="25">
    <source>
        <dbReference type="ARBA" id="ARBA00079769"/>
    </source>
</evidence>
<comment type="subunit">
    <text evidence="4">Homodimer.</text>
</comment>
<evidence type="ECO:0000313" key="32">
    <source>
        <dbReference type="Proteomes" id="UP000664940"/>
    </source>
</evidence>
<dbReference type="AlphaFoldDB" id="A0A834B5V6"/>
<comment type="catalytic activity">
    <reaction evidence="12">
        <text>(3R)-hydroxyhexadecanoyl-CoA + NAD(+) = 3-oxohexadecanoyl-CoA + NADH + H(+)</text>
        <dbReference type="Rhea" id="RHEA:40243"/>
        <dbReference type="ChEBI" id="CHEBI:15378"/>
        <dbReference type="ChEBI" id="CHEBI:57349"/>
        <dbReference type="ChEBI" id="CHEBI:57540"/>
        <dbReference type="ChEBI" id="CHEBI:57945"/>
        <dbReference type="ChEBI" id="CHEBI:74278"/>
    </reaction>
    <physiologicalReaction direction="left-to-right" evidence="12">
        <dbReference type="Rhea" id="RHEA:40244"/>
    </physiologicalReaction>
</comment>
<keyword evidence="10" id="KW-0576">Peroxisome</keyword>
<comment type="catalytic activity">
    <reaction evidence="22">
        <text>a (3R)-3-hydroxyacyl-CoA + NAD(+) = a 3-oxoacyl-CoA + NADH + H(+)</text>
        <dbReference type="Rhea" id="RHEA:32711"/>
        <dbReference type="ChEBI" id="CHEBI:15378"/>
        <dbReference type="ChEBI" id="CHEBI:57319"/>
        <dbReference type="ChEBI" id="CHEBI:57540"/>
        <dbReference type="ChEBI" id="CHEBI:57945"/>
        <dbReference type="ChEBI" id="CHEBI:90726"/>
        <dbReference type="EC" id="1.1.1.n12"/>
    </reaction>
    <physiologicalReaction direction="left-to-right" evidence="22">
        <dbReference type="Rhea" id="RHEA:32712"/>
    </physiologicalReaction>
</comment>
<comment type="catalytic activity">
    <reaction evidence="14">
        <text>(24R,25R)-3alpha,7alpha,12alpha,24-tetrahydroxy-5beta-cholestan-26-oyl-CoA = (24E)-3alpha,7alpha,12alpha-trihydroxy-5beta-cholest-24-en-26-oyl-CoA + H2O</text>
        <dbReference type="Rhea" id="RHEA:18933"/>
        <dbReference type="ChEBI" id="CHEBI:15377"/>
        <dbReference type="ChEBI" id="CHEBI:59807"/>
        <dbReference type="ChEBI" id="CHEBI:59879"/>
        <dbReference type="EC" id="4.2.1.107"/>
    </reaction>
    <physiologicalReaction direction="right-to-left" evidence="14">
        <dbReference type="Rhea" id="RHEA:18935"/>
    </physiologicalReaction>
</comment>
<protein>
    <recommendedName>
        <fullName evidence="26">17-beta-hydroxysteroid dehydrogenase 4</fullName>
    </recommendedName>
    <alternativeName>
        <fullName evidence="27">D-bifunctional protein</fullName>
    </alternativeName>
    <alternativeName>
        <fullName evidence="25">Multifunctional protein 2</fullName>
    </alternativeName>
</protein>
<evidence type="ECO:0000256" key="12">
    <source>
        <dbReference type="ARBA" id="ARBA00050170"/>
    </source>
</evidence>
<dbReference type="Gene3D" id="3.40.50.720">
    <property type="entry name" value="NAD(P)-binding Rossmann-like Domain"/>
    <property type="match status" value="1"/>
</dbReference>
<feature type="domain" description="MaoC-like" evidence="28">
    <location>
        <begin position="344"/>
        <end position="461"/>
    </location>
</feature>
<dbReference type="Pfam" id="PF00106">
    <property type="entry name" value="adh_short"/>
    <property type="match status" value="1"/>
</dbReference>
<gene>
    <name evidence="31" type="ORF">HJG60_006444</name>
</gene>
<keyword evidence="6" id="KW-0276">Fatty acid metabolism</keyword>
<dbReference type="GO" id="GO:0006635">
    <property type="term" value="P:fatty acid beta-oxidation"/>
    <property type="evidence" value="ECO:0007669"/>
    <property type="project" value="UniProtKB-UniPathway"/>
</dbReference>
<dbReference type="InterPro" id="IPR003033">
    <property type="entry name" value="SCP2_sterol-bd_dom"/>
</dbReference>
<feature type="domain" description="SCP2" evidence="29">
    <location>
        <begin position="489"/>
        <end position="592"/>
    </location>
</feature>
<comment type="catalytic activity">
    <reaction evidence="21">
        <text>a (3R)-3-hydroxyacyl-CoA = a (2E)-enoyl-CoA + H2O</text>
        <dbReference type="Rhea" id="RHEA:26526"/>
        <dbReference type="ChEBI" id="CHEBI:15377"/>
        <dbReference type="ChEBI" id="CHEBI:57319"/>
        <dbReference type="ChEBI" id="CHEBI:58856"/>
        <dbReference type="EC" id="4.2.1.119"/>
    </reaction>
    <physiologicalReaction direction="right-to-left" evidence="21">
        <dbReference type="Rhea" id="RHEA:26528"/>
    </physiologicalReaction>
</comment>
<dbReference type="Pfam" id="PF22622">
    <property type="entry name" value="MFE-2_hydrat-2_N"/>
    <property type="match status" value="1"/>
</dbReference>
<evidence type="ECO:0000256" key="13">
    <source>
        <dbReference type="ARBA" id="ARBA00050536"/>
    </source>
</evidence>
<proteinExistence type="inferred from homology"/>
<dbReference type="SUPFAM" id="SSF54637">
    <property type="entry name" value="Thioesterase/thiol ester dehydrase-isomerase"/>
    <property type="match status" value="2"/>
</dbReference>
<comment type="caution">
    <text evidence="31">The sequence shown here is derived from an EMBL/GenBank/DDBJ whole genome shotgun (WGS) entry which is preliminary data.</text>
</comment>
<comment type="catalytic activity">
    <reaction evidence="17">
        <text>(24R,25R)-3alpha,7alpha,12alpha,24-tetrahydroxy-5beta-cholestan-26-oyl-CoA + NAD(+) = 3alpha,7alpha,12alpha-trihydroxy-24-oxo-5beta-cholestan-26-oyl-CoA + NADH + H(+)</text>
        <dbReference type="Rhea" id="RHEA:47088"/>
        <dbReference type="ChEBI" id="CHEBI:15378"/>
        <dbReference type="ChEBI" id="CHEBI:57540"/>
        <dbReference type="ChEBI" id="CHEBI:57945"/>
        <dbReference type="ChEBI" id="CHEBI:58507"/>
        <dbReference type="ChEBI" id="CHEBI:59807"/>
    </reaction>
    <physiologicalReaction direction="left-to-right" evidence="17">
        <dbReference type="Rhea" id="RHEA:47089"/>
    </physiologicalReaction>
</comment>
<evidence type="ECO:0000256" key="5">
    <source>
        <dbReference type="ARBA" id="ARBA00022553"/>
    </source>
</evidence>
<evidence type="ECO:0000256" key="20">
    <source>
        <dbReference type="ARBA" id="ARBA00052006"/>
    </source>
</evidence>
<evidence type="ECO:0000256" key="22">
    <source>
        <dbReference type="ARBA" id="ARBA00052680"/>
    </source>
</evidence>
<dbReference type="InterPro" id="IPR002539">
    <property type="entry name" value="MaoC-like_dom"/>
</dbReference>
<accession>A0A834B5V6</accession>
<dbReference type="InterPro" id="IPR002347">
    <property type="entry name" value="SDR_fam"/>
</dbReference>
<comment type="catalytic activity">
    <reaction evidence="16">
        <text>(3R)-hydroxyoctanoyl-CoA + NAD(+) = 3-oxooctanoyl-CoA + NADH + H(+)</text>
        <dbReference type="Rhea" id="RHEA:40191"/>
        <dbReference type="ChEBI" id="CHEBI:15378"/>
        <dbReference type="ChEBI" id="CHEBI:57540"/>
        <dbReference type="ChEBI" id="CHEBI:57945"/>
        <dbReference type="ChEBI" id="CHEBI:62619"/>
        <dbReference type="ChEBI" id="CHEBI:74279"/>
    </reaction>
    <physiologicalReaction direction="left-to-right" evidence="16">
        <dbReference type="Rhea" id="RHEA:40192"/>
    </physiologicalReaction>
</comment>
<evidence type="ECO:0000256" key="2">
    <source>
        <dbReference type="ARBA" id="ARBA00005005"/>
    </source>
</evidence>
<dbReference type="Pfam" id="PF01575">
    <property type="entry name" value="MaoC_dehydratas"/>
    <property type="match status" value="1"/>
</dbReference>
<dbReference type="Gene3D" id="3.10.129.10">
    <property type="entry name" value="Hotdog Thioesterase"/>
    <property type="match status" value="2"/>
</dbReference>
<comment type="catalytic activity">
    <reaction evidence="18">
        <text>(3R)-3-hydroxydecanoyl-CoA = (2E)-decenoyl-CoA + H2O</text>
        <dbReference type="Rhea" id="RHEA:45992"/>
        <dbReference type="ChEBI" id="CHEBI:15377"/>
        <dbReference type="ChEBI" id="CHEBI:61406"/>
        <dbReference type="ChEBI" id="CHEBI:74272"/>
    </reaction>
    <physiologicalReaction direction="right-to-left" evidence="18">
        <dbReference type="Rhea" id="RHEA:45994"/>
    </physiologicalReaction>
</comment>
<comment type="catalytic activity">
    <reaction evidence="19">
        <text>(3R)-3-hydroxydecanoyl-CoA + NAD(+) = 3-oxodecanoyl-CoA + NADH + H(+)</text>
        <dbReference type="Rhea" id="RHEA:45832"/>
        <dbReference type="ChEBI" id="CHEBI:15378"/>
        <dbReference type="ChEBI" id="CHEBI:57540"/>
        <dbReference type="ChEBI" id="CHEBI:57945"/>
        <dbReference type="ChEBI" id="CHEBI:62548"/>
        <dbReference type="ChEBI" id="CHEBI:74272"/>
    </reaction>
    <physiologicalReaction direction="left-to-right" evidence="19">
        <dbReference type="Rhea" id="RHEA:45833"/>
    </physiologicalReaction>
</comment>
<dbReference type="FunFam" id="3.30.1050.10:FF:000004">
    <property type="entry name" value="Hydroxysteroid 17-beta dehydrogenase 4"/>
    <property type="match status" value="1"/>
</dbReference>
<evidence type="ECO:0000313" key="31">
    <source>
        <dbReference type="EMBL" id="KAF6124785.1"/>
    </source>
</evidence>
<name>A0A834B5V6_9CHIR</name>
<evidence type="ECO:0000256" key="15">
    <source>
        <dbReference type="ARBA" id="ARBA00050722"/>
    </source>
</evidence>
<keyword evidence="8" id="KW-0560">Oxidoreductase</keyword>
<evidence type="ECO:0000256" key="14">
    <source>
        <dbReference type="ARBA" id="ARBA00050645"/>
    </source>
</evidence>
<evidence type="ECO:0000256" key="19">
    <source>
        <dbReference type="ARBA" id="ARBA00051981"/>
    </source>
</evidence>
<evidence type="ECO:0000256" key="10">
    <source>
        <dbReference type="ARBA" id="ARBA00023140"/>
    </source>
</evidence>
<dbReference type="InterPro" id="IPR020904">
    <property type="entry name" value="Sc_DH/Rdtase_CS"/>
</dbReference>
<dbReference type="InterPro" id="IPR051687">
    <property type="entry name" value="Peroxisomal_Beta-Oxidation"/>
</dbReference>
<dbReference type="Gene3D" id="1.10.287.4290">
    <property type="match status" value="1"/>
</dbReference>
<comment type="catalytic activity">
    <reaction evidence="20">
        <text>(3R)-hydroxyhexadecanoyl-CoA = (2E)-hexadecenoyl-CoA + H2O</text>
        <dbReference type="Rhea" id="RHEA:39159"/>
        <dbReference type="ChEBI" id="CHEBI:15377"/>
        <dbReference type="ChEBI" id="CHEBI:61526"/>
        <dbReference type="ChEBI" id="CHEBI:74278"/>
    </reaction>
    <physiologicalReaction direction="right-to-left" evidence="20">
        <dbReference type="Rhea" id="RHEA:39161"/>
    </physiologicalReaction>
</comment>
<keyword evidence="5" id="KW-0597">Phosphoprotein</keyword>
<keyword evidence="7" id="KW-0007">Acetylation</keyword>
<dbReference type="InterPro" id="IPR029069">
    <property type="entry name" value="HotDog_dom_sf"/>
</dbReference>
<evidence type="ECO:0000256" key="8">
    <source>
        <dbReference type="ARBA" id="ARBA00023002"/>
    </source>
</evidence>
<dbReference type="InterPro" id="IPR054357">
    <property type="entry name" value="MFE-2_N"/>
</dbReference>
<evidence type="ECO:0000259" key="29">
    <source>
        <dbReference type="Pfam" id="PF02036"/>
    </source>
</evidence>
<dbReference type="GO" id="GO:0016616">
    <property type="term" value="F:oxidoreductase activity, acting on the CH-OH group of donors, NAD or NADP as acceptor"/>
    <property type="evidence" value="ECO:0007669"/>
    <property type="project" value="UniProtKB-ARBA"/>
</dbReference>
<dbReference type="UniPathway" id="UPA00659"/>
<dbReference type="Pfam" id="PF02036">
    <property type="entry name" value="SCP2"/>
    <property type="match status" value="1"/>
</dbReference>
<comment type="pathway">
    <text evidence="2">Lipid metabolism; fatty acid beta-oxidation.</text>
</comment>
<comment type="catalytic activity">
    <reaction evidence="15">
        <text>(2E)-hexadecenedioyl-CoA + H2O = (3R)-hydroxyhexadecanedioyl-CoA</text>
        <dbReference type="Rhea" id="RHEA:40255"/>
        <dbReference type="ChEBI" id="CHEBI:15377"/>
        <dbReference type="ChEBI" id="CHEBI:77075"/>
        <dbReference type="ChEBI" id="CHEBI:77079"/>
    </reaction>
    <physiologicalReaction direction="left-to-right" evidence="15">
        <dbReference type="Rhea" id="RHEA:40256"/>
    </physiologicalReaction>
</comment>
<dbReference type="InterPro" id="IPR036527">
    <property type="entry name" value="SCP2_sterol-bd_dom_sf"/>
</dbReference>
<dbReference type="GO" id="GO:0005777">
    <property type="term" value="C:peroxisome"/>
    <property type="evidence" value="ECO:0007669"/>
    <property type="project" value="UniProtKB-SubCell"/>
</dbReference>
<dbReference type="CDD" id="cd03448">
    <property type="entry name" value="HDE_HSD"/>
    <property type="match status" value="1"/>
</dbReference>
<dbReference type="FunFam" id="3.10.129.10:FF:000019">
    <property type="entry name" value="peroxisomal multifunctional enzyme type 2"/>
    <property type="match status" value="1"/>
</dbReference>
<evidence type="ECO:0000256" key="27">
    <source>
        <dbReference type="ARBA" id="ARBA00082547"/>
    </source>
</evidence>
<evidence type="ECO:0000256" key="11">
    <source>
        <dbReference type="ARBA" id="ARBA00023239"/>
    </source>
</evidence>
<evidence type="ECO:0000256" key="18">
    <source>
        <dbReference type="ARBA" id="ARBA00051024"/>
    </source>
</evidence>
<feature type="domain" description="Peroxisomal multifunctional enzyme type 2-like N-terminal" evidence="30">
    <location>
        <begin position="199"/>
        <end position="326"/>
    </location>
</feature>
<dbReference type="SUPFAM" id="SSF51735">
    <property type="entry name" value="NAD(P)-binding Rossmann-fold domains"/>
    <property type="match status" value="1"/>
</dbReference>
<dbReference type="InterPro" id="IPR036291">
    <property type="entry name" value="NAD(P)-bd_dom_sf"/>
</dbReference>
<dbReference type="FunFam" id="3.10.129.10:FF:000013">
    <property type="entry name" value="Peroxisomal multifunctional enzyme type 2"/>
    <property type="match status" value="1"/>
</dbReference>
<dbReference type="PROSITE" id="PS00061">
    <property type="entry name" value="ADH_SHORT"/>
    <property type="match status" value="1"/>
</dbReference>
<evidence type="ECO:0000256" key="9">
    <source>
        <dbReference type="ARBA" id="ARBA00023098"/>
    </source>
</evidence>
<dbReference type="GO" id="GO:0033989">
    <property type="term" value="F:3alpha,7alpha,12alpha-trihydroxy-5beta-cholest-24-enoyl-CoA hydratase activity"/>
    <property type="evidence" value="ECO:0007669"/>
    <property type="project" value="UniProtKB-EC"/>
</dbReference>
<evidence type="ECO:0000256" key="7">
    <source>
        <dbReference type="ARBA" id="ARBA00022990"/>
    </source>
</evidence>
<evidence type="ECO:0000256" key="6">
    <source>
        <dbReference type="ARBA" id="ARBA00022832"/>
    </source>
</evidence>
<comment type="similarity">
    <text evidence="3">Belongs to the short-chain dehydrogenases/reductases (SDR) family.</text>
</comment>
<evidence type="ECO:0000256" key="4">
    <source>
        <dbReference type="ARBA" id="ARBA00011738"/>
    </source>
</evidence>
<sequence length="597" mass="64972">MKKQKIIMTSSAAGIYGNFGQANYSAAKLGLLGLSNTLAIEGKKYNIHCNTIAPTAGSRLTQTILPEDIVEALKPDYVAPLVLWLCHKSCEENGSLFEVGAGWMGKLRWERSLGAIVRQRNQPMTPEAVMANWTKICGFENASKPQSVEESTSSILEVLSKIASDGRVSTNRTSHKAAKTATTGFDGAIGHKLSSFSSAYTELEAIMYALGVGASIKEPKDFKFIYEGNPDFSCLPTFGVIIAQKSIMDGGLTKIPGLSVNLAKVLHGEQYLELYKPLPRAGKLKCEAVVADILDKGSGLVILVDVHSYSGKELICYNQFSLFVVGSGGFGGKQTSDKVKEAVAIPNRHPDAVVTDTTSLNQAALYRLSGDWNPLHIDPNFASLGGFNKPILHGLCTFGFSARHVLQQFADNDVSRFKAIKVRFAKPVYPGQVLQTEMWKEGNRIHFQTKTQETGDIVISNAYVDLVPTSGVLAKTPSEGGELQSTLVFEEIRRRLKDIGHEVVKKANAVFEWHITKGGNTAAEWTIDLKNGTGKVYQGPAEGSADLTVTISDEDFIDVVLGKLDPQKAFFSGRLKARGNIMLSQKLQMILKDYAKL</sequence>
<dbReference type="PANTHER" id="PTHR45024">
    <property type="entry name" value="DEHYDROGENASES, SHORT CHAIN"/>
    <property type="match status" value="1"/>
</dbReference>
<dbReference type="EMBL" id="JABVXQ010000002">
    <property type="protein sequence ID" value="KAF6124785.1"/>
    <property type="molecule type" value="Genomic_DNA"/>
</dbReference>
<comment type="subcellular location">
    <subcellularLocation>
        <location evidence="1">Peroxisome</location>
    </subcellularLocation>
</comment>
<evidence type="ECO:0000259" key="28">
    <source>
        <dbReference type="Pfam" id="PF01575"/>
    </source>
</evidence>
<evidence type="ECO:0000256" key="23">
    <source>
        <dbReference type="ARBA" id="ARBA00052775"/>
    </source>
</evidence>
<keyword evidence="9" id="KW-0443">Lipid metabolism</keyword>
<reference evidence="31 32" key="1">
    <citation type="journal article" date="2020" name="Nature">
        <title>Six reference-quality genomes reveal evolution of bat adaptations.</title>
        <authorList>
            <person name="Jebb D."/>
            <person name="Huang Z."/>
            <person name="Pippel M."/>
            <person name="Hughes G.M."/>
            <person name="Lavrichenko K."/>
            <person name="Devanna P."/>
            <person name="Winkler S."/>
            <person name="Jermiin L.S."/>
            <person name="Skirmuntt E.C."/>
            <person name="Katzourakis A."/>
            <person name="Burkitt-Gray L."/>
            <person name="Ray D.A."/>
            <person name="Sullivan K.A.M."/>
            <person name="Roscito J.G."/>
            <person name="Kirilenko B.M."/>
            <person name="Davalos L.M."/>
            <person name="Corthals A.P."/>
            <person name="Power M.L."/>
            <person name="Jones G."/>
            <person name="Ransome R.D."/>
            <person name="Dechmann D.K.N."/>
            <person name="Locatelli A.G."/>
            <person name="Puechmaille S.J."/>
            <person name="Fedrigo O."/>
            <person name="Jarvis E.D."/>
            <person name="Hiller M."/>
            <person name="Vernes S.C."/>
            <person name="Myers E.W."/>
            <person name="Teeling E.C."/>
        </authorList>
    </citation>
    <scope>NUCLEOTIDE SEQUENCE [LARGE SCALE GENOMIC DNA]</scope>
    <source>
        <strain evidence="31">Bat1K_MPI-CBG_1</strain>
    </source>
</reference>
<comment type="catalytic activity">
    <reaction evidence="13">
        <text>(3R)-hydroxyhexadecanedioyl-CoA + NAD(+) = 3-oxohexadecanedioyl-CoA + NADH + H(+)</text>
        <dbReference type="Rhea" id="RHEA:40263"/>
        <dbReference type="ChEBI" id="CHEBI:15378"/>
        <dbReference type="ChEBI" id="CHEBI:57540"/>
        <dbReference type="ChEBI" id="CHEBI:57945"/>
        <dbReference type="ChEBI" id="CHEBI:77079"/>
        <dbReference type="ChEBI" id="CHEBI:77081"/>
    </reaction>
    <physiologicalReaction direction="left-to-right" evidence="13">
        <dbReference type="Rhea" id="RHEA:40264"/>
    </physiologicalReaction>
</comment>
<evidence type="ECO:0000256" key="17">
    <source>
        <dbReference type="ARBA" id="ARBA00050743"/>
    </source>
</evidence>
<comment type="function">
    <text evidence="24">Bifunctional enzyme acting on the peroxisomal fatty acid beta-oxidation pathway. Catalyzes two of the four reactions in fatty acid degradation: hydration of 2-enoyl-CoA (trans-2-enoyl-CoA) to produce (3R)-3-hydroxyacyl-CoA, and dehydrogenation of (3R)-3-hydroxyacyl-CoA to produce 3-ketoacyl-CoA (3-oxoacyl-CoA), which is further metabolized by SCPx. Can use straight-chain and branched-chain fatty acids, as well as bile acid intermediates as substrates.</text>
</comment>
<dbReference type="PANTHER" id="PTHR45024:SF2">
    <property type="entry name" value="SCP2 DOMAIN-CONTAINING PROTEIN"/>
    <property type="match status" value="1"/>
</dbReference>
<evidence type="ECO:0000259" key="30">
    <source>
        <dbReference type="Pfam" id="PF22622"/>
    </source>
</evidence>
<evidence type="ECO:0000256" key="24">
    <source>
        <dbReference type="ARBA" id="ARBA00056931"/>
    </source>
</evidence>
<organism evidence="31 32">
    <name type="scientific">Phyllostomus discolor</name>
    <name type="common">pale spear-nosed bat</name>
    <dbReference type="NCBI Taxonomy" id="89673"/>
    <lineage>
        <taxon>Eukaryota</taxon>
        <taxon>Metazoa</taxon>
        <taxon>Chordata</taxon>
        <taxon>Craniata</taxon>
        <taxon>Vertebrata</taxon>
        <taxon>Euteleostomi</taxon>
        <taxon>Mammalia</taxon>
        <taxon>Eutheria</taxon>
        <taxon>Laurasiatheria</taxon>
        <taxon>Chiroptera</taxon>
        <taxon>Yangochiroptera</taxon>
        <taxon>Phyllostomidae</taxon>
        <taxon>Phyllostominae</taxon>
        <taxon>Phyllostomus</taxon>
    </lineage>
</organism>
<evidence type="ECO:0000256" key="26">
    <source>
        <dbReference type="ARBA" id="ARBA00081543"/>
    </source>
</evidence>
<dbReference type="Proteomes" id="UP000664940">
    <property type="component" value="Unassembled WGS sequence"/>
</dbReference>
<evidence type="ECO:0000256" key="3">
    <source>
        <dbReference type="ARBA" id="ARBA00006484"/>
    </source>
</evidence>